<keyword evidence="2" id="KW-1185">Reference proteome</keyword>
<gene>
    <name evidence="1" type="ORF">HPB47_023676</name>
</gene>
<dbReference type="Proteomes" id="UP000805193">
    <property type="component" value="Unassembled WGS sequence"/>
</dbReference>
<reference evidence="1 2" key="1">
    <citation type="journal article" date="2020" name="Cell">
        <title>Large-Scale Comparative Analyses of Tick Genomes Elucidate Their Genetic Diversity and Vector Capacities.</title>
        <authorList>
            <consortium name="Tick Genome and Microbiome Consortium (TIGMIC)"/>
            <person name="Jia N."/>
            <person name="Wang J."/>
            <person name="Shi W."/>
            <person name="Du L."/>
            <person name="Sun Y."/>
            <person name="Zhan W."/>
            <person name="Jiang J.F."/>
            <person name="Wang Q."/>
            <person name="Zhang B."/>
            <person name="Ji P."/>
            <person name="Bell-Sakyi L."/>
            <person name="Cui X.M."/>
            <person name="Yuan T.T."/>
            <person name="Jiang B.G."/>
            <person name="Yang W.F."/>
            <person name="Lam T.T."/>
            <person name="Chang Q.C."/>
            <person name="Ding S.J."/>
            <person name="Wang X.J."/>
            <person name="Zhu J.G."/>
            <person name="Ruan X.D."/>
            <person name="Zhao L."/>
            <person name="Wei J.T."/>
            <person name="Ye R.Z."/>
            <person name="Que T.C."/>
            <person name="Du C.H."/>
            <person name="Zhou Y.H."/>
            <person name="Cheng J.X."/>
            <person name="Dai P.F."/>
            <person name="Guo W.B."/>
            <person name="Han X.H."/>
            <person name="Huang E.J."/>
            <person name="Li L.F."/>
            <person name="Wei W."/>
            <person name="Gao Y.C."/>
            <person name="Liu J.Z."/>
            <person name="Shao H.Z."/>
            <person name="Wang X."/>
            <person name="Wang C.C."/>
            <person name="Yang T.C."/>
            <person name="Huo Q.B."/>
            <person name="Li W."/>
            <person name="Chen H.Y."/>
            <person name="Chen S.E."/>
            <person name="Zhou L.G."/>
            <person name="Ni X.B."/>
            <person name="Tian J.H."/>
            <person name="Sheng Y."/>
            <person name="Liu T."/>
            <person name="Pan Y.S."/>
            <person name="Xia L.Y."/>
            <person name="Li J."/>
            <person name="Zhao F."/>
            <person name="Cao W.C."/>
        </authorList>
    </citation>
    <scope>NUCLEOTIDE SEQUENCE [LARGE SCALE GENOMIC DNA]</scope>
    <source>
        <strain evidence="1">Iper-2018</strain>
    </source>
</reference>
<proteinExistence type="predicted"/>
<sequence>MTCFVRLRFLVLQVIFALWNTQDGAATFSITTDLDDIGNSPSLGSLRLPTSDAYQLLLIGSNFDTRGPKAGTAFDYDLQKEPAVTPWTGLGADMTCFVRLRFLVLQPRLDPRCGNPNEPWRTLRLGSRALATPEESTPEKGERQEPLEDDGRAPGSSGAAGADSAPSLGGGGGAHLTPRHAANCRGLGSRFGETLRGRTV</sequence>
<protein>
    <submittedName>
        <fullName evidence="1">Uncharacterized protein</fullName>
    </submittedName>
</protein>
<organism evidence="1 2">
    <name type="scientific">Ixodes persulcatus</name>
    <name type="common">Taiga tick</name>
    <dbReference type="NCBI Taxonomy" id="34615"/>
    <lineage>
        <taxon>Eukaryota</taxon>
        <taxon>Metazoa</taxon>
        <taxon>Ecdysozoa</taxon>
        <taxon>Arthropoda</taxon>
        <taxon>Chelicerata</taxon>
        <taxon>Arachnida</taxon>
        <taxon>Acari</taxon>
        <taxon>Parasitiformes</taxon>
        <taxon>Ixodida</taxon>
        <taxon>Ixodoidea</taxon>
        <taxon>Ixodidae</taxon>
        <taxon>Ixodinae</taxon>
        <taxon>Ixodes</taxon>
    </lineage>
</organism>
<evidence type="ECO:0000313" key="2">
    <source>
        <dbReference type="Proteomes" id="UP000805193"/>
    </source>
</evidence>
<accession>A0AC60Q682</accession>
<comment type="caution">
    <text evidence="1">The sequence shown here is derived from an EMBL/GenBank/DDBJ whole genome shotgun (WGS) entry which is preliminary data.</text>
</comment>
<evidence type="ECO:0000313" key="1">
    <source>
        <dbReference type="EMBL" id="KAG0429361.1"/>
    </source>
</evidence>
<dbReference type="EMBL" id="JABSTQ010009418">
    <property type="protein sequence ID" value="KAG0429361.1"/>
    <property type="molecule type" value="Genomic_DNA"/>
</dbReference>
<name>A0AC60Q682_IXOPE</name>